<name>A0A4R3VEN0_ROSSA</name>
<evidence type="ECO:0000313" key="1">
    <source>
        <dbReference type="EMBL" id="TCV03857.1"/>
    </source>
</evidence>
<reference evidence="1 2" key="1">
    <citation type="submission" date="2019-03" db="EMBL/GenBank/DDBJ databases">
        <title>Genomic Encyclopedia of Type Strains, Phase IV (KMG-IV): sequencing the most valuable type-strain genomes for metagenomic binning, comparative biology and taxonomic classification.</title>
        <authorList>
            <person name="Goeker M."/>
        </authorList>
    </citation>
    <scope>NUCLEOTIDE SEQUENCE [LARGE SCALE GENOMIC DNA]</scope>
    <source>
        <strain evidence="1 2">DSM 654</strain>
    </source>
</reference>
<organism evidence="1 2">
    <name type="scientific">Roseateles saccharophilus</name>
    <name type="common">Pseudomonas saccharophila</name>
    <dbReference type="NCBI Taxonomy" id="304"/>
    <lineage>
        <taxon>Bacteria</taxon>
        <taxon>Pseudomonadati</taxon>
        <taxon>Pseudomonadota</taxon>
        <taxon>Betaproteobacteria</taxon>
        <taxon>Burkholderiales</taxon>
        <taxon>Sphaerotilaceae</taxon>
        <taxon>Roseateles</taxon>
    </lineage>
</organism>
<dbReference type="AlphaFoldDB" id="A0A4R3VEN0"/>
<protein>
    <submittedName>
        <fullName evidence="1">Uncharacterized protein</fullName>
    </submittedName>
</protein>
<dbReference type="Proteomes" id="UP000295110">
    <property type="component" value="Unassembled WGS sequence"/>
</dbReference>
<dbReference type="RefSeq" id="WP_277592388.1">
    <property type="nucleotide sequence ID" value="NZ_CBCSGL010000034.1"/>
</dbReference>
<dbReference type="EMBL" id="SMBU01000002">
    <property type="protein sequence ID" value="TCV03857.1"/>
    <property type="molecule type" value="Genomic_DNA"/>
</dbReference>
<keyword evidence="2" id="KW-1185">Reference proteome</keyword>
<comment type="caution">
    <text evidence="1">The sequence shown here is derived from an EMBL/GenBank/DDBJ whole genome shotgun (WGS) entry which is preliminary data.</text>
</comment>
<accession>A0A4R3VEN0</accession>
<gene>
    <name evidence="1" type="ORF">EV671_1002119</name>
</gene>
<proteinExistence type="predicted"/>
<sequence>MTEDLRLALDWPNRFLRLAHDPKQNFSGLDADRVSASLRF</sequence>
<evidence type="ECO:0000313" key="2">
    <source>
        <dbReference type="Proteomes" id="UP000295110"/>
    </source>
</evidence>